<name>A0ACB8GHN7_PSICU</name>
<evidence type="ECO:0000313" key="2">
    <source>
        <dbReference type="Proteomes" id="UP000664032"/>
    </source>
</evidence>
<accession>A0ACB8GHN7</accession>
<dbReference type="EMBL" id="JAFIQS020000012">
    <property type="protein sequence ID" value="KAH9475021.1"/>
    <property type="molecule type" value="Genomic_DNA"/>
</dbReference>
<sequence>MQLNNLAALLYSRFERSGQKSDLDKTICMYRRALELLPSHHPDRSTTLYNLAGSLKIRSNRVGQKCDLDEAIYLHRQALELLPSPHPYRSASLDNLAGALLTKFEYSGQQSDLDEAISMQREILELLPSAHPNRPASFNNLACALWTRFEQGGKKRDLDEAISMHRKALELRPLPHSERSASLSNLASVLWTRFEKDGQKSDLDEAILMHKCALELRPTPHPDQYASLNNLAGALLTRFNHYHQKCDLNDAILMHRTALELCPSPHPDRSTSLNNLACALRTRFNEGGQNDDLDTSIDMYRETLALRPFPHPNRSTSLNNLASALTTQYDRQRRESDFNEAMSMHREALELRASPHPDRSASLTNLAILLYIYFEEKGRRQDFEHAILLLSTAAQYRFQPPSTSFFICKMWISYAKKHCHASLITAFGVALQVLRPVAALSLTVELRRNALLSGTDGLARDASNCAVLAGDLSKAIEFLEAGRSIFWAQALALRSPFDQLRSSGSESSAFADRLQFIARELEMGSQRNISAPLMDNYTRLSIDEESSRLNRLSEEWEEILVKVRKLQGYENFLLPPHLSTLQAAAYKEPIALLISNPQESHCLILTSKHIHHIPLPRLPNYVLEVLIQTLQMAFTSSTNRSVVEKSYRVITSIFGTGRGISYQERSDSDSIFRFILSILWEEIVKPIINYLDIKNSRKPSTLYWCPTGYFTFLPMHAAGIYSNCNSAIDCASEYIISSYTPTIGILLAESSPPTSRTFKMMAIIQSQDLPSTNSELQNIREHVPDCALISMGTPGSPANVETVVSRLSDVSIAHFACHGYQDPLNPLNSWLKLNDGQLSISRIMKEKVSHGALAFLSACETATGDVQLPDEAMSIAASLLFCGFRRVVATMWMMRDEDGPTVAGAFYRELFRGPGGEKIHIPDVTKSAYALHIAVTELRAQTVSFRLEVASGDMPKEWELTDEFEEAPKKPEGDPWKVILDPLIAKENIRCNAWKDEVQNLLIFAGLFSAVITAFVVESYKNLQRDSNADMILLLSHIATRLDSPGNFSTMSFSLPSSFSPDPSAVRVNAFWFLSLILSLATVLVGIISLQWLREYQSFPGRSARDILAIYRMRAEGIEKWHVSKIFTVLPLLLQAALVLFFAGILDFLHALGNNTVLVIAAIAVGVTLLFLLVTTFMPAYQNLALQLWFLVSKRKHRPPSQCPYKSPQSAAFVAGFFAILQTWRFLLSHLVGSSCFNQSWSSKTKKARLVQYLSCTWSMDSWIDSDMTWLSVRDVCQELYLSQDEDINVDYAETHSPLPLFDITQMLRKSIGDGTVTHTEELLSTAYHCFNDLSRAFLRRDQSLKENTDEEIHRRFEQVVQRNRYFHTLICKPGNANEHLFCPPNPQYFIDFERIHYLATFDVNNDILHHQNLFMFVDHIIKNYSRTLVNHRAELMIRLAKALYQKHTVLLPDVISNPKGPPKLPGYLRGDIGLFDHLNYAQQGNKVSEFKMFFPQYSFMLIEFFEHAAKSHGQHPGHTVCLHGHESTVKFLETASVHAYIAIAPYIDATDTQDRTKRIKAMSLVLKSISTSLGRSVLFDSQQETLYLFYTAAIFIRCFYCLMLSQDSQDPGYNRLLTSIRDLSNVLLAYKKKTLDVGIIEPHLHDQFKGRDMFYYKASFKQQSERFCPQWWAFLDGRTSNCRVPLSVKLQVAMAGRLHRPKFKMGKLVNTFAETTTGLGVNTNNPVSLLRALVSSSAGTLRARLRDKPMVPIDESAGRYGDARVADEDAHTVIASKIPDQNEEGTTHQHGPYSRNGNTIPFANETKIQMNPNAHDFV</sequence>
<organism evidence="1 2">
    <name type="scientific">Psilocybe cubensis</name>
    <name type="common">Psychedelic mushroom</name>
    <name type="synonym">Stropharia cubensis</name>
    <dbReference type="NCBI Taxonomy" id="181762"/>
    <lineage>
        <taxon>Eukaryota</taxon>
        <taxon>Fungi</taxon>
        <taxon>Dikarya</taxon>
        <taxon>Basidiomycota</taxon>
        <taxon>Agaricomycotina</taxon>
        <taxon>Agaricomycetes</taxon>
        <taxon>Agaricomycetidae</taxon>
        <taxon>Agaricales</taxon>
        <taxon>Agaricineae</taxon>
        <taxon>Strophariaceae</taxon>
        <taxon>Psilocybe</taxon>
    </lineage>
</organism>
<protein>
    <submittedName>
        <fullName evidence="1">Uncharacterized protein</fullName>
    </submittedName>
</protein>
<dbReference type="Proteomes" id="UP000664032">
    <property type="component" value="Unassembled WGS sequence"/>
</dbReference>
<gene>
    <name evidence="1" type="ORF">JR316_0012122</name>
</gene>
<comment type="caution">
    <text evidence="1">The sequence shown here is derived from an EMBL/GenBank/DDBJ whole genome shotgun (WGS) entry which is preliminary data.</text>
</comment>
<keyword evidence="2" id="KW-1185">Reference proteome</keyword>
<proteinExistence type="predicted"/>
<evidence type="ECO:0000313" key="1">
    <source>
        <dbReference type="EMBL" id="KAH9475021.1"/>
    </source>
</evidence>
<reference evidence="1" key="1">
    <citation type="submission" date="2021-10" db="EMBL/GenBank/DDBJ databases">
        <title>Psilocybe cubensis genome.</title>
        <authorList>
            <person name="Mckernan K.J."/>
            <person name="Crawford S."/>
            <person name="Trippe A."/>
            <person name="Kane L.T."/>
            <person name="Mclaughlin S."/>
        </authorList>
    </citation>
    <scope>NUCLEOTIDE SEQUENCE</scope>
    <source>
        <strain evidence="1">MGC-MH-2018</strain>
    </source>
</reference>